<dbReference type="InterPro" id="IPR003661">
    <property type="entry name" value="HisK_dim/P_dom"/>
</dbReference>
<dbReference type="InterPro" id="IPR005467">
    <property type="entry name" value="His_kinase_dom"/>
</dbReference>
<evidence type="ECO:0000256" key="8">
    <source>
        <dbReference type="ARBA" id="ARBA00022989"/>
    </source>
</evidence>
<evidence type="ECO:0000259" key="12">
    <source>
        <dbReference type="PROSITE" id="PS50109"/>
    </source>
</evidence>
<keyword evidence="15" id="KW-1185">Reference proteome</keyword>
<evidence type="ECO:0000256" key="10">
    <source>
        <dbReference type="ARBA" id="ARBA00023136"/>
    </source>
</evidence>
<dbReference type="SMART" id="SM00388">
    <property type="entry name" value="HisKA"/>
    <property type="match status" value="1"/>
</dbReference>
<dbReference type="CDD" id="cd00082">
    <property type="entry name" value="HisKA"/>
    <property type="match status" value="1"/>
</dbReference>
<dbReference type="RefSeq" id="WP_159823165.1">
    <property type="nucleotide sequence ID" value="NZ_CABWNB010000003.1"/>
</dbReference>
<name>A0A841R1U9_9FIRM</name>
<dbReference type="PROSITE" id="PS50109">
    <property type="entry name" value="HIS_KIN"/>
    <property type="match status" value="1"/>
</dbReference>
<dbReference type="InterPro" id="IPR050428">
    <property type="entry name" value="TCS_sensor_his_kinase"/>
</dbReference>
<keyword evidence="10 11" id="KW-0472">Membrane</keyword>
<dbReference type="EC" id="2.7.13.3" evidence="3"/>
<keyword evidence="5" id="KW-0808">Transferase</keyword>
<accession>A0A841R1U9</accession>
<dbReference type="OrthoDB" id="9786919at2"/>
<protein>
    <recommendedName>
        <fullName evidence="3">histidine kinase</fullName>
        <ecNumber evidence="3">2.7.13.3</ecNumber>
    </recommendedName>
</protein>
<keyword evidence="6 11" id="KW-0812">Transmembrane</keyword>
<dbReference type="SMART" id="SM00387">
    <property type="entry name" value="HATPase_c"/>
    <property type="match status" value="1"/>
</dbReference>
<evidence type="ECO:0000256" key="9">
    <source>
        <dbReference type="ARBA" id="ARBA00023012"/>
    </source>
</evidence>
<dbReference type="FunFam" id="3.30.565.10:FF:000006">
    <property type="entry name" value="Sensor histidine kinase WalK"/>
    <property type="match status" value="1"/>
</dbReference>
<keyword evidence="9" id="KW-0902">Two-component regulatory system</keyword>
<sequence length="489" mass="55424">MSPAIKGWLRKLQKFNQSLSVKLTFMYGGMMFLILIFTAFLAIGSVHYLLMRQLQFDVRMSARQTVFYLDHHGQVDASIFQGQNVLTYVNLVVYNDKGRPILDNIARYEPGEPLTPGQLRQLNETDPDGAHFEIIDTENEFTYRYLKRWESADGKVYYLQFIRGAQRERFFIELLIRQILVTVLASLGVTILAGVVLTNKVLAPLRAMKEPLKHIEVNEMGYRIPLPESRDEQYELAVTINRTLDRIEHGVAQQRQFVSDASHELRTPITVINGYTDLLIRWGAQDPETLSESLAAIQAETEYMRQLIEHLLFIARASAGELNIRLRPLETSEIVREVWNGLQIADRQGPHHELYLAANESALIEADDALFKQLLRIFLDNAVKYTPEGRRIMLSATVTGAQYIVSIMDEGVGISEKDLPNIFTRFYRVDSSRTKATGGTGLGLAIARDIIDMHHAAIEVTSELGSGTTFTITFPLLSEDDSEDISPEE</sequence>
<dbReference type="Gene3D" id="1.10.287.130">
    <property type="match status" value="1"/>
</dbReference>
<feature type="domain" description="HAMP" evidence="13">
    <location>
        <begin position="199"/>
        <end position="252"/>
    </location>
</feature>
<dbReference type="AlphaFoldDB" id="A0A841R1U9"/>
<feature type="transmembrane region" description="Helical" evidence="11">
    <location>
        <begin position="174"/>
        <end position="197"/>
    </location>
</feature>
<keyword evidence="4" id="KW-0597">Phosphoprotein</keyword>
<dbReference type="Pfam" id="PF02518">
    <property type="entry name" value="HATPase_c"/>
    <property type="match status" value="1"/>
</dbReference>
<dbReference type="PROSITE" id="PS50885">
    <property type="entry name" value="HAMP"/>
    <property type="match status" value="1"/>
</dbReference>
<evidence type="ECO:0000313" key="15">
    <source>
        <dbReference type="Proteomes" id="UP000591941"/>
    </source>
</evidence>
<evidence type="ECO:0000256" key="3">
    <source>
        <dbReference type="ARBA" id="ARBA00012438"/>
    </source>
</evidence>
<evidence type="ECO:0000256" key="1">
    <source>
        <dbReference type="ARBA" id="ARBA00000085"/>
    </source>
</evidence>
<dbReference type="GO" id="GO:0000155">
    <property type="term" value="F:phosphorelay sensor kinase activity"/>
    <property type="evidence" value="ECO:0007669"/>
    <property type="project" value="InterPro"/>
</dbReference>
<dbReference type="InterPro" id="IPR036097">
    <property type="entry name" value="HisK_dim/P_sf"/>
</dbReference>
<feature type="domain" description="Histidine kinase" evidence="12">
    <location>
        <begin position="260"/>
        <end position="478"/>
    </location>
</feature>
<dbReference type="SUPFAM" id="SSF47384">
    <property type="entry name" value="Homodimeric domain of signal transducing histidine kinase"/>
    <property type="match status" value="1"/>
</dbReference>
<dbReference type="InterPro" id="IPR036890">
    <property type="entry name" value="HATPase_C_sf"/>
</dbReference>
<evidence type="ECO:0000256" key="6">
    <source>
        <dbReference type="ARBA" id="ARBA00022692"/>
    </source>
</evidence>
<keyword evidence="7 14" id="KW-0418">Kinase</keyword>
<proteinExistence type="predicted"/>
<dbReference type="PANTHER" id="PTHR45436">
    <property type="entry name" value="SENSOR HISTIDINE KINASE YKOH"/>
    <property type="match status" value="1"/>
</dbReference>
<reference evidence="14 15" key="1">
    <citation type="submission" date="2020-08" db="EMBL/GenBank/DDBJ databases">
        <title>Genomic Encyclopedia of Type Strains, Phase IV (KMG-IV): sequencing the most valuable type-strain genomes for metagenomic binning, comparative biology and taxonomic classification.</title>
        <authorList>
            <person name="Goeker M."/>
        </authorList>
    </citation>
    <scope>NUCLEOTIDE SEQUENCE [LARGE SCALE GENOMIC DNA]</scope>
    <source>
        <strain evidence="14 15">DSM 21255</strain>
    </source>
</reference>
<dbReference type="InterPro" id="IPR004358">
    <property type="entry name" value="Sig_transdc_His_kin-like_C"/>
</dbReference>
<evidence type="ECO:0000259" key="13">
    <source>
        <dbReference type="PROSITE" id="PS50885"/>
    </source>
</evidence>
<dbReference type="GO" id="GO:0005886">
    <property type="term" value="C:plasma membrane"/>
    <property type="evidence" value="ECO:0007669"/>
    <property type="project" value="TreeGrafter"/>
</dbReference>
<evidence type="ECO:0000256" key="2">
    <source>
        <dbReference type="ARBA" id="ARBA00004370"/>
    </source>
</evidence>
<dbReference type="Pfam" id="PF00512">
    <property type="entry name" value="HisKA"/>
    <property type="match status" value="1"/>
</dbReference>
<dbReference type="FunFam" id="1.10.287.130:FF:000001">
    <property type="entry name" value="Two-component sensor histidine kinase"/>
    <property type="match status" value="1"/>
</dbReference>
<evidence type="ECO:0000256" key="5">
    <source>
        <dbReference type="ARBA" id="ARBA00022679"/>
    </source>
</evidence>
<dbReference type="GeneID" id="93485680"/>
<dbReference type="InterPro" id="IPR003660">
    <property type="entry name" value="HAMP_dom"/>
</dbReference>
<organism evidence="14 15">
    <name type="scientific">Negativicoccus succinicivorans</name>
    <dbReference type="NCBI Taxonomy" id="620903"/>
    <lineage>
        <taxon>Bacteria</taxon>
        <taxon>Bacillati</taxon>
        <taxon>Bacillota</taxon>
        <taxon>Negativicutes</taxon>
        <taxon>Veillonellales</taxon>
        <taxon>Veillonellaceae</taxon>
        <taxon>Negativicoccus</taxon>
    </lineage>
</organism>
<dbReference type="SUPFAM" id="SSF55874">
    <property type="entry name" value="ATPase domain of HSP90 chaperone/DNA topoisomerase II/histidine kinase"/>
    <property type="match status" value="1"/>
</dbReference>
<keyword evidence="8 11" id="KW-1133">Transmembrane helix</keyword>
<feature type="transmembrane region" description="Helical" evidence="11">
    <location>
        <begin position="25"/>
        <end position="50"/>
    </location>
</feature>
<dbReference type="Gene3D" id="6.10.340.10">
    <property type="match status" value="1"/>
</dbReference>
<dbReference type="InterPro" id="IPR003594">
    <property type="entry name" value="HATPase_dom"/>
</dbReference>
<dbReference type="PANTHER" id="PTHR45436:SF5">
    <property type="entry name" value="SENSOR HISTIDINE KINASE TRCS"/>
    <property type="match status" value="1"/>
</dbReference>
<dbReference type="Proteomes" id="UP000591941">
    <property type="component" value="Unassembled WGS sequence"/>
</dbReference>
<comment type="catalytic activity">
    <reaction evidence="1">
        <text>ATP + protein L-histidine = ADP + protein N-phospho-L-histidine.</text>
        <dbReference type="EC" id="2.7.13.3"/>
    </reaction>
</comment>
<dbReference type="EMBL" id="JACHHI010000002">
    <property type="protein sequence ID" value="MBB6477371.1"/>
    <property type="molecule type" value="Genomic_DNA"/>
</dbReference>
<evidence type="ECO:0000256" key="11">
    <source>
        <dbReference type="SAM" id="Phobius"/>
    </source>
</evidence>
<dbReference type="PRINTS" id="PR00344">
    <property type="entry name" value="BCTRLSENSOR"/>
</dbReference>
<evidence type="ECO:0000256" key="7">
    <source>
        <dbReference type="ARBA" id="ARBA00022777"/>
    </source>
</evidence>
<evidence type="ECO:0000313" key="14">
    <source>
        <dbReference type="EMBL" id="MBB6477371.1"/>
    </source>
</evidence>
<comment type="caution">
    <text evidence="14">The sequence shown here is derived from an EMBL/GenBank/DDBJ whole genome shotgun (WGS) entry which is preliminary data.</text>
</comment>
<comment type="subcellular location">
    <subcellularLocation>
        <location evidence="2">Membrane</location>
    </subcellularLocation>
</comment>
<gene>
    <name evidence="14" type="ORF">HNR45_000401</name>
</gene>
<dbReference type="Gene3D" id="3.30.565.10">
    <property type="entry name" value="Histidine kinase-like ATPase, C-terminal domain"/>
    <property type="match status" value="1"/>
</dbReference>
<evidence type="ECO:0000256" key="4">
    <source>
        <dbReference type="ARBA" id="ARBA00022553"/>
    </source>
</evidence>